<protein>
    <submittedName>
        <fullName evidence="1">Uncharacterized protein</fullName>
    </submittedName>
</protein>
<accession>A0AAW8EK15</accession>
<reference evidence="1" key="1">
    <citation type="submission" date="2023-07" db="EMBL/GenBank/DDBJ databases">
        <title>Sorghum-associated microbial communities from plants grown in Nebraska, USA.</title>
        <authorList>
            <person name="Schachtman D."/>
        </authorList>
    </citation>
    <scope>NUCLEOTIDE SEQUENCE</scope>
    <source>
        <strain evidence="1">DS3315</strain>
    </source>
</reference>
<sequence length="44" mass="4990">MNNAPRNMPTNKVNAVITMVSAKFDIFKSNVTLCTHSSYLLNRF</sequence>
<dbReference type="Proteomes" id="UP001224845">
    <property type="component" value="Unassembled WGS sequence"/>
</dbReference>
<name>A0AAW8EK15_VARPD</name>
<dbReference type="EMBL" id="JAUSRV010000010">
    <property type="protein sequence ID" value="MDP9972790.1"/>
    <property type="molecule type" value="Genomic_DNA"/>
</dbReference>
<comment type="caution">
    <text evidence="1">The sequence shown here is derived from an EMBL/GenBank/DDBJ whole genome shotgun (WGS) entry which is preliminary data.</text>
</comment>
<evidence type="ECO:0000313" key="2">
    <source>
        <dbReference type="Proteomes" id="UP001224845"/>
    </source>
</evidence>
<proteinExistence type="predicted"/>
<dbReference type="AlphaFoldDB" id="A0AAW8EK15"/>
<gene>
    <name evidence="1" type="ORF">J2W39_004033</name>
</gene>
<organism evidence="1 2">
    <name type="scientific">Variovorax paradoxus</name>
    <dbReference type="NCBI Taxonomy" id="34073"/>
    <lineage>
        <taxon>Bacteria</taxon>
        <taxon>Pseudomonadati</taxon>
        <taxon>Pseudomonadota</taxon>
        <taxon>Betaproteobacteria</taxon>
        <taxon>Burkholderiales</taxon>
        <taxon>Comamonadaceae</taxon>
        <taxon>Variovorax</taxon>
    </lineage>
</organism>
<evidence type="ECO:0000313" key="1">
    <source>
        <dbReference type="EMBL" id="MDP9972790.1"/>
    </source>
</evidence>